<dbReference type="InterPro" id="IPR001761">
    <property type="entry name" value="Peripla_BP/Lac1_sug-bd_dom"/>
</dbReference>
<evidence type="ECO:0000256" key="4">
    <source>
        <dbReference type="ARBA" id="ARBA00023163"/>
    </source>
</evidence>
<keyword evidence="4" id="KW-0804">Transcription</keyword>
<keyword evidence="1" id="KW-0678">Repressor</keyword>
<evidence type="ECO:0000256" key="2">
    <source>
        <dbReference type="ARBA" id="ARBA00023015"/>
    </source>
</evidence>
<dbReference type="SMART" id="SM00354">
    <property type="entry name" value="HTH_LACI"/>
    <property type="match status" value="1"/>
</dbReference>
<dbReference type="SUPFAM" id="SSF53822">
    <property type="entry name" value="Periplasmic binding protein-like I"/>
    <property type="match status" value="1"/>
</dbReference>
<name>A0ABQ0Q0I4_9PROT</name>
<evidence type="ECO:0000256" key="1">
    <source>
        <dbReference type="ARBA" id="ARBA00022491"/>
    </source>
</evidence>
<keyword evidence="7" id="KW-1185">Reference proteome</keyword>
<dbReference type="Gene3D" id="1.10.260.40">
    <property type="entry name" value="lambda repressor-like DNA-binding domains"/>
    <property type="match status" value="1"/>
</dbReference>
<dbReference type="Gene3D" id="3.40.50.2300">
    <property type="match status" value="2"/>
</dbReference>
<proteinExistence type="predicted"/>
<comment type="caution">
    <text evidence="6">The sequence shown here is derived from an EMBL/GenBank/DDBJ whole genome shotgun (WGS) entry which is preliminary data.</text>
</comment>
<feature type="domain" description="HTH lacI-type" evidence="5">
    <location>
        <begin position="6"/>
        <end position="60"/>
    </location>
</feature>
<dbReference type="SUPFAM" id="SSF47413">
    <property type="entry name" value="lambda repressor-like DNA-binding domains"/>
    <property type="match status" value="1"/>
</dbReference>
<protein>
    <submittedName>
        <fullName evidence="6">Transcriptional regulator</fullName>
    </submittedName>
</protein>
<dbReference type="InterPro" id="IPR010982">
    <property type="entry name" value="Lambda_DNA-bd_dom_sf"/>
</dbReference>
<dbReference type="InterPro" id="IPR028082">
    <property type="entry name" value="Peripla_BP_I"/>
</dbReference>
<keyword evidence="2" id="KW-0805">Transcription regulation</keyword>
<accession>A0ABQ0Q0I4</accession>
<evidence type="ECO:0000256" key="3">
    <source>
        <dbReference type="ARBA" id="ARBA00023125"/>
    </source>
</evidence>
<organism evidence="6 7">
    <name type="scientific">Asaia krungthepensis NRIC 0535</name>
    <dbReference type="NCBI Taxonomy" id="1307925"/>
    <lineage>
        <taxon>Bacteria</taxon>
        <taxon>Pseudomonadati</taxon>
        <taxon>Pseudomonadota</taxon>
        <taxon>Alphaproteobacteria</taxon>
        <taxon>Acetobacterales</taxon>
        <taxon>Acetobacteraceae</taxon>
        <taxon>Asaia</taxon>
    </lineage>
</organism>
<keyword evidence="3" id="KW-0238">DNA-binding</keyword>
<dbReference type="InterPro" id="IPR000843">
    <property type="entry name" value="HTH_LacI"/>
</dbReference>
<dbReference type="CDD" id="cd06278">
    <property type="entry name" value="PBP1_LacI-like"/>
    <property type="match status" value="1"/>
</dbReference>
<dbReference type="PROSITE" id="PS50932">
    <property type="entry name" value="HTH_LACI_2"/>
    <property type="match status" value="1"/>
</dbReference>
<dbReference type="PANTHER" id="PTHR30146:SF95">
    <property type="entry name" value="RIBOSE OPERON REPRESSOR"/>
    <property type="match status" value="1"/>
</dbReference>
<dbReference type="PANTHER" id="PTHR30146">
    <property type="entry name" value="LACI-RELATED TRANSCRIPTIONAL REPRESSOR"/>
    <property type="match status" value="1"/>
</dbReference>
<dbReference type="EMBL" id="BAPV01000005">
    <property type="protein sequence ID" value="GBQ86175.1"/>
    <property type="molecule type" value="Genomic_DNA"/>
</dbReference>
<dbReference type="Proteomes" id="UP001062776">
    <property type="component" value="Unassembled WGS sequence"/>
</dbReference>
<dbReference type="Pfam" id="PF00532">
    <property type="entry name" value="Peripla_BP_1"/>
    <property type="match status" value="1"/>
</dbReference>
<dbReference type="Pfam" id="PF00356">
    <property type="entry name" value="LacI"/>
    <property type="match status" value="1"/>
</dbReference>
<reference evidence="6" key="1">
    <citation type="submission" date="2013-04" db="EMBL/GenBank/DDBJ databases">
        <title>The genome sequencing project of 58 acetic acid bacteria.</title>
        <authorList>
            <person name="Okamoto-Kainuma A."/>
            <person name="Ishikawa M."/>
            <person name="Umino S."/>
            <person name="Koizumi Y."/>
            <person name="Shiwa Y."/>
            <person name="Yoshikawa H."/>
            <person name="Matsutani M."/>
            <person name="Matsushita K."/>
        </authorList>
    </citation>
    <scope>NUCLEOTIDE SEQUENCE</scope>
    <source>
        <strain evidence="6">NRIC 0535</strain>
    </source>
</reference>
<evidence type="ECO:0000313" key="7">
    <source>
        <dbReference type="Proteomes" id="UP001062776"/>
    </source>
</evidence>
<sequence length="337" mass="35784">MTKRVITSIDVARLAGVSQSAVSRAFSTTASISPATREKVFKAAEALNYKPNRIPSIMLTGRSGMIGIIVGGLRNPLYGSALEQLSAGIREAGFQVLLVQVMDTVTLEMALDTLAGYRVDALITALAIGSEDTAAALSALNIPVICFNSALIGPGISSVRSNNFDSGRRVAALMQEWGVERPYWLAGPVVNAASRARRAGFLEGWGAKKLSVTELQGDDHYDSAFSAVSEALRAGHRPDGLFCSNDLMGCGALDALKDTGGMSCPEDVVVVGYDNIPQAAWHSYQLSSFDQRPDALVAASLDILARSLSAPDERLSETHVIEADLVLRRSTSRTLAP</sequence>
<evidence type="ECO:0000313" key="6">
    <source>
        <dbReference type="EMBL" id="GBQ86175.1"/>
    </source>
</evidence>
<evidence type="ECO:0000259" key="5">
    <source>
        <dbReference type="PROSITE" id="PS50932"/>
    </source>
</evidence>
<gene>
    <name evidence="6" type="ORF">AA0535_0952</name>
</gene>
<dbReference type="CDD" id="cd01392">
    <property type="entry name" value="HTH_LacI"/>
    <property type="match status" value="1"/>
</dbReference>